<dbReference type="EMBL" id="MU006595">
    <property type="protein sequence ID" value="KAF2743616.1"/>
    <property type="molecule type" value="Genomic_DNA"/>
</dbReference>
<proteinExistence type="predicted"/>
<protein>
    <submittedName>
        <fullName evidence="2">Uncharacterized protein</fullName>
    </submittedName>
</protein>
<dbReference type="AlphaFoldDB" id="A0A6A6V1D8"/>
<sequence>MIMTHLSNPSLLQLSPTRESSHRAFTTFQRARTRPQSPKNHNTRPYIPHPARLHFHQKLSNSQLYKPAPPSAPIPSSSHLSPLRTSPFGSSVVSLTEPLPEPPPTPSHLISNTLISLAESAPLLPLASRAPSRPRPGALFPSGAKHRQTLDNLNPPPHSRVHTPQRHLPLHWARCAGSPPLRGSTGCRCSKPTEIPCALRTLVTGALASMAKLYVC</sequence>
<feature type="region of interest" description="Disordered" evidence="1">
    <location>
        <begin position="63"/>
        <end position="110"/>
    </location>
</feature>
<evidence type="ECO:0000313" key="3">
    <source>
        <dbReference type="Proteomes" id="UP000799440"/>
    </source>
</evidence>
<dbReference type="Proteomes" id="UP000799440">
    <property type="component" value="Unassembled WGS sequence"/>
</dbReference>
<evidence type="ECO:0000313" key="2">
    <source>
        <dbReference type="EMBL" id="KAF2743616.1"/>
    </source>
</evidence>
<accession>A0A6A6V1D8</accession>
<feature type="region of interest" description="Disordered" evidence="1">
    <location>
        <begin position="127"/>
        <end position="165"/>
    </location>
</feature>
<organism evidence="2 3">
    <name type="scientific">Sporormia fimetaria CBS 119925</name>
    <dbReference type="NCBI Taxonomy" id="1340428"/>
    <lineage>
        <taxon>Eukaryota</taxon>
        <taxon>Fungi</taxon>
        <taxon>Dikarya</taxon>
        <taxon>Ascomycota</taxon>
        <taxon>Pezizomycotina</taxon>
        <taxon>Dothideomycetes</taxon>
        <taxon>Pleosporomycetidae</taxon>
        <taxon>Pleosporales</taxon>
        <taxon>Sporormiaceae</taxon>
        <taxon>Sporormia</taxon>
    </lineage>
</organism>
<evidence type="ECO:0000256" key="1">
    <source>
        <dbReference type="SAM" id="MobiDB-lite"/>
    </source>
</evidence>
<feature type="compositionally biased region" description="Polar residues" evidence="1">
    <location>
        <begin position="1"/>
        <end position="18"/>
    </location>
</feature>
<feature type="compositionally biased region" description="Low complexity" evidence="1">
    <location>
        <begin position="74"/>
        <end position="83"/>
    </location>
</feature>
<keyword evidence="3" id="KW-1185">Reference proteome</keyword>
<feature type="region of interest" description="Disordered" evidence="1">
    <location>
        <begin position="1"/>
        <end position="48"/>
    </location>
</feature>
<reference evidence="2" key="1">
    <citation type="journal article" date="2020" name="Stud. Mycol.">
        <title>101 Dothideomycetes genomes: a test case for predicting lifestyles and emergence of pathogens.</title>
        <authorList>
            <person name="Haridas S."/>
            <person name="Albert R."/>
            <person name="Binder M."/>
            <person name="Bloem J."/>
            <person name="Labutti K."/>
            <person name="Salamov A."/>
            <person name="Andreopoulos B."/>
            <person name="Baker S."/>
            <person name="Barry K."/>
            <person name="Bills G."/>
            <person name="Bluhm B."/>
            <person name="Cannon C."/>
            <person name="Castanera R."/>
            <person name="Culley D."/>
            <person name="Daum C."/>
            <person name="Ezra D."/>
            <person name="Gonzalez J."/>
            <person name="Henrissat B."/>
            <person name="Kuo A."/>
            <person name="Liang C."/>
            <person name="Lipzen A."/>
            <person name="Lutzoni F."/>
            <person name="Magnuson J."/>
            <person name="Mondo S."/>
            <person name="Nolan M."/>
            <person name="Ohm R."/>
            <person name="Pangilinan J."/>
            <person name="Park H.-J."/>
            <person name="Ramirez L."/>
            <person name="Alfaro M."/>
            <person name="Sun H."/>
            <person name="Tritt A."/>
            <person name="Yoshinaga Y."/>
            <person name="Zwiers L.-H."/>
            <person name="Turgeon B."/>
            <person name="Goodwin S."/>
            <person name="Spatafora J."/>
            <person name="Crous P."/>
            <person name="Grigoriev I."/>
        </authorList>
    </citation>
    <scope>NUCLEOTIDE SEQUENCE</scope>
    <source>
        <strain evidence="2">CBS 119925</strain>
    </source>
</reference>
<feature type="compositionally biased region" description="Low complexity" evidence="1">
    <location>
        <begin position="127"/>
        <end position="139"/>
    </location>
</feature>
<name>A0A6A6V1D8_9PLEO</name>
<gene>
    <name evidence="2" type="ORF">M011DRAFT_214315</name>
</gene>